<dbReference type="EMBL" id="CABVHU010000013">
    <property type="protein sequence ID" value="VVO26106.1"/>
    <property type="molecule type" value="Genomic_DNA"/>
</dbReference>
<sequence length="44" mass="4338">MNAALVGAGLLAKNDNAVYLTDRGVCIASKPAPTGISAEVGNHG</sequence>
<dbReference type="AlphaFoldDB" id="A0A5E7RLA0"/>
<proteinExistence type="predicted"/>
<reference evidence="1 2" key="1">
    <citation type="submission" date="2019-09" db="EMBL/GenBank/DDBJ databases">
        <authorList>
            <person name="Chandra G."/>
            <person name="Truman W A."/>
        </authorList>
    </citation>
    <scope>NUCLEOTIDE SEQUENCE [LARGE SCALE GENOMIC DNA]</scope>
    <source>
        <strain evidence="1">PS833</strain>
    </source>
</reference>
<evidence type="ECO:0000313" key="2">
    <source>
        <dbReference type="Proteomes" id="UP000409037"/>
    </source>
</evidence>
<protein>
    <submittedName>
        <fullName evidence="1">Uncharacterized protein</fullName>
    </submittedName>
</protein>
<evidence type="ECO:0000313" key="1">
    <source>
        <dbReference type="EMBL" id="VVO26106.1"/>
    </source>
</evidence>
<organism evidence="1 2">
    <name type="scientific">Pseudomonas fluorescens</name>
    <dbReference type="NCBI Taxonomy" id="294"/>
    <lineage>
        <taxon>Bacteria</taxon>
        <taxon>Pseudomonadati</taxon>
        <taxon>Pseudomonadota</taxon>
        <taxon>Gammaproteobacteria</taxon>
        <taxon>Pseudomonadales</taxon>
        <taxon>Pseudomonadaceae</taxon>
        <taxon>Pseudomonas</taxon>
    </lineage>
</organism>
<dbReference type="Proteomes" id="UP000409037">
    <property type="component" value="Unassembled WGS sequence"/>
</dbReference>
<gene>
    <name evidence="1" type="ORF">PS833_04613</name>
</gene>
<accession>A0A5E7RLA0</accession>
<name>A0A5E7RLA0_PSEFL</name>